<feature type="compositionally biased region" description="Polar residues" evidence="1">
    <location>
        <begin position="351"/>
        <end position="373"/>
    </location>
</feature>
<protein>
    <submittedName>
        <fullName evidence="4">Uncharacterized protein</fullName>
    </submittedName>
</protein>
<feature type="region of interest" description="Disordered" evidence="1">
    <location>
        <begin position="182"/>
        <end position="391"/>
    </location>
</feature>
<proteinExistence type="predicted"/>
<evidence type="ECO:0000313" key="4">
    <source>
        <dbReference type="EnsemblMetazoa" id="AFAF006363-PA"/>
    </source>
</evidence>
<keyword evidence="3" id="KW-0732">Signal</keyword>
<keyword evidence="2" id="KW-0812">Transmembrane</keyword>
<feature type="region of interest" description="Disordered" evidence="1">
    <location>
        <begin position="664"/>
        <end position="685"/>
    </location>
</feature>
<accession>A0A182QAL2</accession>
<feature type="transmembrane region" description="Helical" evidence="2">
    <location>
        <begin position="702"/>
        <end position="722"/>
    </location>
</feature>
<feature type="chain" id="PRO_5008132479" evidence="3">
    <location>
        <begin position="27"/>
        <end position="777"/>
    </location>
</feature>
<reference evidence="5" key="1">
    <citation type="submission" date="2014-01" db="EMBL/GenBank/DDBJ databases">
        <title>The Genome Sequence of Anopheles farauti FAR1 (V2).</title>
        <authorList>
            <consortium name="The Broad Institute Genomics Platform"/>
            <person name="Neafsey D.E."/>
            <person name="Besansky N."/>
            <person name="Howell P."/>
            <person name="Walton C."/>
            <person name="Young S.K."/>
            <person name="Zeng Q."/>
            <person name="Gargeya S."/>
            <person name="Fitzgerald M."/>
            <person name="Haas B."/>
            <person name="Abouelleil A."/>
            <person name="Allen A.W."/>
            <person name="Alvarado L."/>
            <person name="Arachchi H.M."/>
            <person name="Berlin A.M."/>
            <person name="Chapman S.B."/>
            <person name="Gainer-Dewar J."/>
            <person name="Goldberg J."/>
            <person name="Griggs A."/>
            <person name="Gujja S."/>
            <person name="Hansen M."/>
            <person name="Howarth C."/>
            <person name="Imamovic A."/>
            <person name="Ireland A."/>
            <person name="Larimer J."/>
            <person name="McCowan C."/>
            <person name="Murphy C."/>
            <person name="Pearson M."/>
            <person name="Poon T.W."/>
            <person name="Priest M."/>
            <person name="Roberts A."/>
            <person name="Saif S."/>
            <person name="Shea T."/>
            <person name="Sisk P."/>
            <person name="Sykes S."/>
            <person name="Wortman J."/>
            <person name="Nusbaum C."/>
            <person name="Birren B."/>
        </authorList>
    </citation>
    <scope>NUCLEOTIDE SEQUENCE [LARGE SCALE GENOMIC DNA]</scope>
    <source>
        <strain evidence="5">FAR1</strain>
    </source>
</reference>
<evidence type="ECO:0000313" key="5">
    <source>
        <dbReference type="Proteomes" id="UP000075886"/>
    </source>
</evidence>
<feature type="compositionally biased region" description="Low complexity" evidence="1">
    <location>
        <begin position="224"/>
        <end position="247"/>
    </location>
</feature>
<organism evidence="4 5">
    <name type="scientific">Anopheles farauti</name>
    <dbReference type="NCBI Taxonomy" id="69004"/>
    <lineage>
        <taxon>Eukaryota</taxon>
        <taxon>Metazoa</taxon>
        <taxon>Ecdysozoa</taxon>
        <taxon>Arthropoda</taxon>
        <taxon>Hexapoda</taxon>
        <taxon>Insecta</taxon>
        <taxon>Pterygota</taxon>
        <taxon>Neoptera</taxon>
        <taxon>Endopterygota</taxon>
        <taxon>Diptera</taxon>
        <taxon>Nematocera</taxon>
        <taxon>Culicoidea</taxon>
        <taxon>Culicidae</taxon>
        <taxon>Anophelinae</taxon>
        <taxon>Anopheles</taxon>
    </lineage>
</organism>
<evidence type="ECO:0000256" key="1">
    <source>
        <dbReference type="SAM" id="MobiDB-lite"/>
    </source>
</evidence>
<reference evidence="4" key="2">
    <citation type="submission" date="2020-05" db="UniProtKB">
        <authorList>
            <consortium name="EnsemblMetazoa"/>
        </authorList>
    </citation>
    <scope>IDENTIFICATION</scope>
    <source>
        <strain evidence="4">FAR1</strain>
    </source>
</reference>
<dbReference type="EMBL" id="AXCN02000624">
    <property type="status" value="NOT_ANNOTATED_CDS"/>
    <property type="molecule type" value="Genomic_DNA"/>
</dbReference>
<keyword evidence="2" id="KW-1133">Transmembrane helix</keyword>
<feature type="compositionally biased region" description="Polar residues" evidence="1">
    <location>
        <begin position="381"/>
        <end position="391"/>
    </location>
</feature>
<dbReference type="VEuPathDB" id="VectorBase:AFAF006363"/>
<dbReference type="AlphaFoldDB" id="A0A182QAL2"/>
<dbReference type="STRING" id="69004.A0A182QAL2"/>
<dbReference type="Proteomes" id="UP000075886">
    <property type="component" value="Unassembled WGS sequence"/>
</dbReference>
<feature type="signal peptide" evidence="3">
    <location>
        <begin position="1"/>
        <end position="26"/>
    </location>
</feature>
<feature type="compositionally biased region" description="Polar residues" evidence="1">
    <location>
        <begin position="465"/>
        <end position="485"/>
    </location>
</feature>
<sequence>MANVIGHIMRSLVLVIFIQLFGYSEPKTIVFNSYSSPDTVSDAQRRLQNATQLQIASGIQQEASESSGRGFSSGAGAGTGFPFSIHPDFLTKPVQVARPSANSYKTPKYIVYPSYTQNSLNSVPYYSAPVAMDRFAPGEAYGGTLYKLKKQRQTGNGGVPSFASPIAAASFNSPVSVASQPGVLRPAASDSSPVSVPAPSSPSGPAPPSPGMQGTPIFVPTPVPSSGEESSSSPESPSTEPPNTNSSKESSEVLLFPPNSHVGYLPPLGKESDKKPATSRLPVVYKPSSDLFKFPPNSNASYMPPSMERSKNPVTSYLPPPSGDFTAPGAQPGPERPSYKGSPELFKFPPNVNNDSNTDWPADTGSSEYTGTSYVPAPSGDPSSASNLKPTINNEWVNPMLHRFPPNMLSEYLPPGEKAPMLMMQPSATSYIPPPSGDPNGPANLKPSVADAPINPGELFKFPPNEQSAYLPPQQSGQSLATVTSYLPPPSGNPNSPPRQKFPPPKPPTNAYVPPADLYKFPPNVQSQYLPPFNSPPRQNNAVTSYLPPASGIPGDDAIGTIPVGPGKPQYLPPRYPDNGPPIPAAPMAPMTPNKMIPLAMMQAQAAPPDMAPMDGMPPSGPPTGMDADYDHHHHHHHHDHDFPYLSGFDHDHYPDIIYDHDHFHHHHDEPTTTPAPPPPPPPVPETPRLKNYSYYYLSRTLWYVPLYFTLYFTFYVAILIIRSIARHKVNLPNQWVGNGRSLRSIRDFSDKETKRKATMMANFTMQQIEDFREKYL</sequence>
<feature type="compositionally biased region" description="Pro residues" evidence="1">
    <location>
        <begin position="674"/>
        <end position="685"/>
    </location>
</feature>
<keyword evidence="2" id="KW-0472">Membrane</keyword>
<evidence type="ECO:0000256" key="3">
    <source>
        <dbReference type="SAM" id="SignalP"/>
    </source>
</evidence>
<keyword evidence="5" id="KW-1185">Reference proteome</keyword>
<feature type="region of interest" description="Disordered" evidence="1">
    <location>
        <begin position="614"/>
        <end position="634"/>
    </location>
</feature>
<feature type="region of interest" description="Disordered" evidence="1">
    <location>
        <begin position="416"/>
        <end position="514"/>
    </location>
</feature>
<evidence type="ECO:0000256" key="2">
    <source>
        <dbReference type="SAM" id="Phobius"/>
    </source>
</evidence>
<dbReference type="EnsemblMetazoa" id="AFAF006363-RA">
    <property type="protein sequence ID" value="AFAF006363-PA"/>
    <property type="gene ID" value="AFAF006363"/>
</dbReference>
<feature type="compositionally biased region" description="Low complexity" evidence="1">
    <location>
        <begin position="186"/>
        <end position="198"/>
    </location>
</feature>
<feature type="compositionally biased region" description="Pro residues" evidence="1">
    <location>
        <begin position="487"/>
        <end position="508"/>
    </location>
</feature>
<name>A0A182QAL2_9DIPT</name>
<feature type="compositionally biased region" description="Pro residues" evidence="1">
    <location>
        <begin position="199"/>
        <end position="210"/>
    </location>
</feature>